<evidence type="ECO:0000313" key="4">
    <source>
        <dbReference type="Proteomes" id="UP000008825"/>
    </source>
</evidence>
<keyword evidence="4" id="KW-1185">Reference proteome</keyword>
<dbReference type="AlphaFoldDB" id="B5EI76"/>
<dbReference type="PANTHER" id="PTHR42736:SF1">
    <property type="entry name" value="PROTEIN-GLUTAMINE GAMMA-GLUTAMYLTRANSFERASE"/>
    <property type="match status" value="1"/>
</dbReference>
<dbReference type="PANTHER" id="PTHR42736">
    <property type="entry name" value="PROTEIN-GLUTAMINE GAMMA-GLUTAMYLTRANSFERASE"/>
    <property type="match status" value="1"/>
</dbReference>
<accession>B5EI76</accession>
<dbReference type="eggNOG" id="COG1305">
    <property type="taxonomic scope" value="Bacteria"/>
</dbReference>
<proteinExistence type="predicted"/>
<feature type="transmembrane region" description="Helical" evidence="1">
    <location>
        <begin position="9"/>
        <end position="25"/>
    </location>
</feature>
<dbReference type="InterPro" id="IPR052901">
    <property type="entry name" value="Bact_TGase-like"/>
</dbReference>
<dbReference type="HOGENOM" id="CLU_012397_2_1_7"/>
<feature type="transmembrane region" description="Helical" evidence="1">
    <location>
        <begin position="529"/>
        <end position="550"/>
    </location>
</feature>
<evidence type="ECO:0000259" key="2">
    <source>
        <dbReference type="SMART" id="SM00460"/>
    </source>
</evidence>
<reference evidence="3 4" key="1">
    <citation type="submission" date="2008-07" db="EMBL/GenBank/DDBJ databases">
        <title>Complete sequence of Geobacter bemidjiensis BEM.</title>
        <authorList>
            <consortium name="US DOE Joint Genome Institute"/>
            <person name="Lucas S."/>
            <person name="Copeland A."/>
            <person name="Lapidus A."/>
            <person name="Glavina del Rio T."/>
            <person name="Dalin E."/>
            <person name="Tice H."/>
            <person name="Bruce D."/>
            <person name="Goodwin L."/>
            <person name="Pitluck S."/>
            <person name="Kiss H."/>
            <person name="Brettin T."/>
            <person name="Detter J.C."/>
            <person name="Han C."/>
            <person name="Kuske C.R."/>
            <person name="Schmutz J."/>
            <person name="Larimer F."/>
            <person name="Land M."/>
            <person name="Hauser L."/>
            <person name="Kyrpides N."/>
            <person name="Lykidis A."/>
            <person name="Lovley D."/>
            <person name="Richardson P."/>
        </authorList>
    </citation>
    <scope>NUCLEOTIDE SEQUENCE [LARGE SCALE GENOMIC DNA]</scope>
    <source>
        <strain evidence="4">ATCC BAA-1014 / DSM 16622 / JCM 12645 / Bem</strain>
    </source>
</reference>
<feature type="domain" description="Transglutaminase-like" evidence="2">
    <location>
        <begin position="400"/>
        <end position="471"/>
    </location>
</feature>
<evidence type="ECO:0000256" key="1">
    <source>
        <dbReference type="SAM" id="Phobius"/>
    </source>
</evidence>
<dbReference type="SUPFAM" id="SSF54001">
    <property type="entry name" value="Cysteine proteinases"/>
    <property type="match status" value="1"/>
</dbReference>
<dbReference type="InterPro" id="IPR038765">
    <property type="entry name" value="Papain-like_cys_pep_sf"/>
</dbReference>
<keyword evidence="1" id="KW-0472">Membrane</keyword>
<organism evidence="3 4">
    <name type="scientific">Citrifermentans bemidjiense (strain ATCC BAA-1014 / DSM 16622 / JCM 12645 / Bem)</name>
    <name type="common">Geobacter bemidjiensis</name>
    <dbReference type="NCBI Taxonomy" id="404380"/>
    <lineage>
        <taxon>Bacteria</taxon>
        <taxon>Pseudomonadati</taxon>
        <taxon>Thermodesulfobacteriota</taxon>
        <taxon>Desulfuromonadia</taxon>
        <taxon>Geobacterales</taxon>
        <taxon>Geobacteraceae</taxon>
        <taxon>Citrifermentans</taxon>
    </lineage>
</organism>
<dbReference type="Proteomes" id="UP000008825">
    <property type="component" value="Chromosome"/>
</dbReference>
<protein>
    <submittedName>
        <fullName evidence="3">Transglutaminase/protease-like domain membrane protein</fullName>
    </submittedName>
</protein>
<dbReference type="OrthoDB" id="9804872at2"/>
<feature type="transmembrane region" description="Helical" evidence="1">
    <location>
        <begin position="127"/>
        <end position="145"/>
    </location>
</feature>
<keyword evidence="3" id="KW-0645">Protease</keyword>
<keyword evidence="1" id="KW-1133">Transmembrane helix</keyword>
<dbReference type="InterPro" id="IPR002931">
    <property type="entry name" value="Transglutaminase-like"/>
</dbReference>
<dbReference type="SMART" id="SM00460">
    <property type="entry name" value="TGc"/>
    <property type="match status" value="1"/>
</dbReference>
<dbReference type="EMBL" id="CP001124">
    <property type="protein sequence ID" value="ACH38340.1"/>
    <property type="molecule type" value="Genomic_DNA"/>
</dbReference>
<gene>
    <name evidence="3" type="ordered locus">Gbem_1321</name>
</gene>
<dbReference type="Gene3D" id="3.10.620.30">
    <property type="match status" value="1"/>
</dbReference>
<reference evidence="3 4" key="2">
    <citation type="journal article" date="2010" name="BMC Genomics">
        <title>The genome of Geobacter bemidjiensis, exemplar for the subsurface clade of Geobacter species that predominate in Fe(III)-reducing subsurface environments.</title>
        <authorList>
            <person name="Aklujkar M."/>
            <person name="Young N.D."/>
            <person name="Holmes D."/>
            <person name="Chavan M."/>
            <person name="Risso C."/>
            <person name="Kiss H.E."/>
            <person name="Han C.S."/>
            <person name="Land M.L."/>
            <person name="Lovley D.R."/>
        </authorList>
    </citation>
    <scope>NUCLEOTIDE SEQUENCE [LARGE SCALE GENOMIC DNA]</scope>
    <source>
        <strain evidence="4">ATCC BAA-1014 / DSM 16622 / JCM 12645 / Bem</strain>
    </source>
</reference>
<feature type="transmembrane region" description="Helical" evidence="1">
    <location>
        <begin position="165"/>
        <end position="186"/>
    </location>
</feature>
<dbReference type="KEGG" id="gbm:Gbem_1321"/>
<dbReference type="Pfam" id="PF01841">
    <property type="entry name" value="Transglut_core"/>
    <property type="match status" value="1"/>
</dbReference>
<keyword evidence="1" id="KW-0812">Transmembrane</keyword>
<feature type="transmembrane region" description="Helical" evidence="1">
    <location>
        <begin position="54"/>
        <end position="72"/>
    </location>
</feature>
<dbReference type="GO" id="GO:0006508">
    <property type="term" value="P:proteolysis"/>
    <property type="evidence" value="ECO:0007669"/>
    <property type="project" value="UniProtKB-KW"/>
</dbReference>
<dbReference type="Pfam" id="PF11992">
    <property type="entry name" value="TgpA_N"/>
    <property type="match status" value="1"/>
</dbReference>
<dbReference type="RefSeq" id="WP_012529751.1">
    <property type="nucleotide sequence ID" value="NC_011146.1"/>
</dbReference>
<name>B5EI76_CITBB</name>
<dbReference type="InterPro" id="IPR021878">
    <property type="entry name" value="TgpA_N"/>
</dbReference>
<sequence length="632" mass="70349">MAKLKIEKLLNLLAGCIALLGYLPLQPYLDPLPRYFFPVSLMGAFYLQRTGRALPARLLTPLSIALFLYYAIGFSVNRLVPVTGDLLVLFLAVRLLGERSGRHYLQAFALSLFCLAASSLYEISAIFLLYLLLLLLLMAVSLVLLTFHAHDPAIALAPDQGKKVLAVSVLMPVASLPILLVLFVLLPRTQYPLWHFLDATAGKKTGLSDRVQPGDAASVTEVKGAVLRAITGRLPEDKLYWRGVVLNGFRGDSWVRLPVPEELPPVQRGGAVLQEIYPERSQSSYLLALNTTRSISGLRHDEANDAVFTSRRPLDRKVKYVATSVLGTPLEVKGGIDRDFYLQLPATLPERILAKGRELARAGLGPPERMRLLEAFFRNQRITYANTELPVGPQPLDSFLFDKRRGNCEYFASSYATLLRVAGIPSRLVGGYRGGTYNDMGGYYLVTEDMAHVWVEAYLDGVGWQTVDPSAWALGSARRAASARGISMYFDAISFYWDKAVVSYDLDKQIALVRRAGSKARDLRLPAGFLRGSLALLLLMLPLAAFGLWLKKRPASQEERVLRQMLRAARKRYPGDASGEEGLFELSSRLDDPLIREFAAVYGGAVYRDRPLRKEELARLKEIVRELRQHGP</sequence>
<dbReference type="STRING" id="404380.Gbem_1321"/>
<evidence type="ECO:0000313" key="3">
    <source>
        <dbReference type="EMBL" id="ACH38340.1"/>
    </source>
</evidence>
<dbReference type="GO" id="GO:0008233">
    <property type="term" value="F:peptidase activity"/>
    <property type="evidence" value="ECO:0007669"/>
    <property type="project" value="UniProtKB-KW"/>
</dbReference>
<keyword evidence="3" id="KW-0378">Hydrolase</keyword>